<dbReference type="KEGG" id="camu:CA2015_1645"/>
<dbReference type="GO" id="GO:0008615">
    <property type="term" value="P:pyridoxine biosynthetic process"/>
    <property type="evidence" value="ECO:0007669"/>
    <property type="project" value="UniProtKB-KW"/>
</dbReference>
<comment type="pathway">
    <text evidence="2">Amino-acid biosynthesis; L-serine biosynthesis; L-serine from 3-phospho-D-glycerate: step 2/3.</text>
</comment>
<protein>
    <recommendedName>
        <fullName evidence="4">phosphoserine transaminase</fullName>
        <ecNumber evidence="4">2.6.1.52</ecNumber>
    </recommendedName>
    <alternativeName>
        <fullName evidence="12">Phosphohydroxythreonine aminotransferase</fullName>
    </alternativeName>
</protein>
<comment type="cofactor">
    <cofactor evidence="1">
        <name>pyridoxal 5'-phosphate</name>
        <dbReference type="ChEBI" id="CHEBI:597326"/>
    </cofactor>
</comment>
<dbReference type="GO" id="GO:0008453">
    <property type="term" value="F:alanine-glyoxylate transaminase activity"/>
    <property type="evidence" value="ECO:0007669"/>
    <property type="project" value="TreeGrafter"/>
</dbReference>
<comment type="similarity">
    <text evidence="3">Belongs to the class-V pyridoxal-phosphate-dependent aminotransferase family. SerC subfamily.</text>
</comment>
<keyword evidence="10" id="KW-0664">Pyridoxine biosynthesis</keyword>
<dbReference type="EC" id="2.6.1.52" evidence="4"/>
<dbReference type="PANTHER" id="PTHR21152:SF40">
    <property type="entry name" value="ALANINE--GLYOXYLATE AMINOTRANSFERASE"/>
    <property type="match status" value="1"/>
</dbReference>
<evidence type="ECO:0000313" key="17">
    <source>
        <dbReference type="Proteomes" id="UP000036520"/>
    </source>
</evidence>
<sequence length="353" mass="39131">MALLTFAPGPSKVYDKLPDYFQEAFQQGILSANHRSAVFMDLYKDTERLFKEKLGVPADYKLLFTSSATENWEIITQSLVLKSSYHIYSGSFGKKWFGFAQHINPGTAALVVDKNKEIAVNELEIGSDFDIIAITQNETANATQVTNETIAAIGKKYPDKMLAIDTTSSMAGIYLDFSLADIWYASVQKCFGLPAGLGVLILSPKAVERAKEKGETGRYNSLNFMLENAANNQTHYTPNVLGIFLLNRVLTDMPNIKDIHKKTEVRMRALESIVENSKALDFLVSNAATRSRTVLGVGGEESFIKRIKADAEANGMQMGSGYGPLKPTSFRIANFPALNEQEFEQLITFLKAY</sequence>
<dbReference type="STRING" id="320787.CA2015_1645"/>
<evidence type="ECO:0000256" key="8">
    <source>
        <dbReference type="ARBA" id="ARBA00022679"/>
    </source>
</evidence>
<dbReference type="OrthoDB" id="975012at2"/>
<evidence type="ECO:0000256" key="12">
    <source>
        <dbReference type="ARBA" id="ARBA00031421"/>
    </source>
</evidence>
<dbReference type="InterPro" id="IPR022278">
    <property type="entry name" value="Pser_aminoTfrase"/>
</dbReference>
<dbReference type="GO" id="GO:0019265">
    <property type="term" value="P:glycine biosynthetic process, by transamination of glyoxylate"/>
    <property type="evidence" value="ECO:0007669"/>
    <property type="project" value="TreeGrafter"/>
</dbReference>
<evidence type="ECO:0000256" key="7">
    <source>
        <dbReference type="ARBA" id="ARBA00022605"/>
    </source>
</evidence>
<dbReference type="UniPathway" id="UPA00135">
    <property type="reaction ID" value="UER00197"/>
</dbReference>
<evidence type="ECO:0000256" key="9">
    <source>
        <dbReference type="ARBA" id="ARBA00022898"/>
    </source>
</evidence>
<dbReference type="Proteomes" id="UP000036520">
    <property type="component" value="Chromosome"/>
</dbReference>
<keyword evidence="9" id="KW-0663">Pyridoxal phosphate</keyword>
<dbReference type="InterPro" id="IPR000192">
    <property type="entry name" value="Aminotrans_V_dom"/>
</dbReference>
<keyword evidence="8 16" id="KW-0808">Transferase</keyword>
<keyword evidence="11" id="KW-0718">Serine biosynthesis</keyword>
<keyword evidence="7" id="KW-0028">Amino-acid biosynthesis</keyword>
<comment type="catalytic activity">
    <reaction evidence="13">
        <text>4-(phosphooxy)-L-threonine + 2-oxoglutarate = (R)-3-hydroxy-2-oxo-4-phosphooxybutanoate + L-glutamate</text>
        <dbReference type="Rhea" id="RHEA:16573"/>
        <dbReference type="ChEBI" id="CHEBI:16810"/>
        <dbReference type="ChEBI" id="CHEBI:29985"/>
        <dbReference type="ChEBI" id="CHEBI:58452"/>
        <dbReference type="ChEBI" id="CHEBI:58538"/>
        <dbReference type="EC" id="2.6.1.52"/>
    </reaction>
</comment>
<evidence type="ECO:0000256" key="5">
    <source>
        <dbReference type="ARBA" id="ARBA00022490"/>
    </source>
</evidence>
<dbReference type="SUPFAM" id="SSF53383">
    <property type="entry name" value="PLP-dependent transferases"/>
    <property type="match status" value="1"/>
</dbReference>
<dbReference type="PANTHER" id="PTHR21152">
    <property type="entry name" value="AMINOTRANSFERASE CLASS V"/>
    <property type="match status" value="1"/>
</dbReference>
<dbReference type="InterPro" id="IPR015421">
    <property type="entry name" value="PyrdxlP-dep_Trfase_major"/>
</dbReference>
<dbReference type="RefSeq" id="WP_048641459.1">
    <property type="nucleotide sequence ID" value="NZ_CP012040.1"/>
</dbReference>
<evidence type="ECO:0000256" key="4">
    <source>
        <dbReference type="ARBA" id="ARBA00013030"/>
    </source>
</evidence>
<dbReference type="Gene3D" id="3.40.640.10">
    <property type="entry name" value="Type I PLP-dependent aspartate aminotransferase-like (Major domain)"/>
    <property type="match status" value="1"/>
</dbReference>
<evidence type="ECO:0000256" key="11">
    <source>
        <dbReference type="ARBA" id="ARBA00023299"/>
    </source>
</evidence>
<dbReference type="Gene3D" id="3.90.1150.10">
    <property type="entry name" value="Aspartate Aminotransferase, domain 1"/>
    <property type="match status" value="1"/>
</dbReference>
<proteinExistence type="inferred from homology"/>
<evidence type="ECO:0000256" key="13">
    <source>
        <dbReference type="ARBA" id="ARBA00047630"/>
    </source>
</evidence>
<dbReference type="GO" id="GO:0004760">
    <property type="term" value="F:L-serine-pyruvate transaminase activity"/>
    <property type="evidence" value="ECO:0007669"/>
    <property type="project" value="TreeGrafter"/>
</dbReference>
<dbReference type="InterPro" id="IPR015422">
    <property type="entry name" value="PyrdxlP-dep_Trfase_small"/>
</dbReference>
<evidence type="ECO:0000256" key="2">
    <source>
        <dbReference type="ARBA" id="ARBA00005099"/>
    </source>
</evidence>
<feature type="domain" description="Aminotransferase class V" evidence="15">
    <location>
        <begin position="9"/>
        <end position="297"/>
    </location>
</feature>
<organism evidence="16 17">
    <name type="scientific">Cyclobacterium amurskyense</name>
    <dbReference type="NCBI Taxonomy" id="320787"/>
    <lineage>
        <taxon>Bacteria</taxon>
        <taxon>Pseudomonadati</taxon>
        <taxon>Bacteroidota</taxon>
        <taxon>Cytophagia</taxon>
        <taxon>Cytophagales</taxon>
        <taxon>Cyclobacteriaceae</taxon>
        <taxon>Cyclobacterium</taxon>
    </lineage>
</organism>
<dbReference type="AlphaFoldDB" id="A0A0H4PD75"/>
<evidence type="ECO:0000256" key="6">
    <source>
        <dbReference type="ARBA" id="ARBA00022576"/>
    </source>
</evidence>
<dbReference type="InterPro" id="IPR015424">
    <property type="entry name" value="PyrdxlP-dep_Trfase"/>
</dbReference>
<accession>A0A0H4PD75</accession>
<dbReference type="GO" id="GO:0004648">
    <property type="term" value="F:O-phospho-L-serine:2-oxoglutarate aminotransferase activity"/>
    <property type="evidence" value="ECO:0007669"/>
    <property type="project" value="UniProtKB-EC"/>
</dbReference>
<dbReference type="EMBL" id="CP012040">
    <property type="protein sequence ID" value="AKP51080.1"/>
    <property type="molecule type" value="Genomic_DNA"/>
</dbReference>
<comment type="catalytic activity">
    <reaction evidence="14">
        <text>O-phospho-L-serine + 2-oxoglutarate = 3-phosphooxypyruvate + L-glutamate</text>
        <dbReference type="Rhea" id="RHEA:14329"/>
        <dbReference type="ChEBI" id="CHEBI:16810"/>
        <dbReference type="ChEBI" id="CHEBI:18110"/>
        <dbReference type="ChEBI" id="CHEBI:29985"/>
        <dbReference type="ChEBI" id="CHEBI:57524"/>
        <dbReference type="EC" id="2.6.1.52"/>
    </reaction>
</comment>
<evidence type="ECO:0000256" key="3">
    <source>
        <dbReference type="ARBA" id="ARBA00006904"/>
    </source>
</evidence>
<evidence type="ECO:0000256" key="1">
    <source>
        <dbReference type="ARBA" id="ARBA00001933"/>
    </source>
</evidence>
<keyword evidence="6 16" id="KW-0032">Aminotransferase</keyword>
<evidence type="ECO:0000256" key="14">
    <source>
        <dbReference type="ARBA" id="ARBA00049007"/>
    </source>
</evidence>
<evidence type="ECO:0000259" key="15">
    <source>
        <dbReference type="Pfam" id="PF00266"/>
    </source>
</evidence>
<reference evidence="16 17" key="1">
    <citation type="submission" date="2015-07" db="EMBL/GenBank/DDBJ databases">
        <authorList>
            <person name="Kim K.M."/>
        </authorList>
    </citation>
    <scope>NUCLEOTIDE SEQUENCE [LARGE SCALE GENOMIC DNA]</scope>
    <source>
        <strain evidence="16 17">KCTC 12363</strain>
    </source>
</reference>
<name>A0A0H4PD75_9BACT</name>
<evidence type="ECO:0000313" key="16">
    <source>
        <dbReference type="EMBL" id="AKP51080.1"/>
    </source>
</evidence>
<dbReference type="PIRSF" id="PIRSF000525">
    <property type="entry name" value="SerC"/>
    <property type="match status" value="1"/>
</dbReference>
<dbReference type="Pfam" id="PF00266">
    <property type="entry name" value="Aminotran_5"/>
    <property type="match status" value="1"/>
</dbReference>
<evidence type="ECO:0000256" key="10">
    <source>
        <dbReference type="ARBA" id="ARBA00023096"/>
    </source>
</evidence>
<keyword evidence="5" id="KW-0963">Cytoplasm</keyword>
<dbReference type="PATRIC" id="fig|320787.5.peg.1813"/>
<gene>
    <name evidence="16" type="ORF">CA2015_1645</name>
</gene>
<dbReference type="GO" id="GO:0006564">
    <property type="term" value="P:L-serine biosynthetic process"/>
    <property type="evidence" value="ECO:0007669"/>
    <property type="project" value="UniProtKB-KW"/>
</dbReference>
<keyword evidence="17" id="KW-1185">Reference proteome</keyword>